<dbReference type="EnsemblMetazoa" id="AAEL011952-RA">
    <property type="protein sequence ID" value="AAEL011952-PA"/>
    <property type="gene ID" value="AAEL011952"/>
</dbReference>
<dbReference type="Pfam" id="PF24681">
    <property type="entry name" value="Kelch_KLHDC2_KLHL20_DRC7"/>
    <property type="match status" value="1"/>
</dbReference>
<dbReference type="VEuPathDB" id="VectorBase:AAEL011952"/>
<evidence type="ECO:0000313" key="6">
    <source>
        <dbReference type="Proteomes" id="UP000008820"/>
    </source>
</evidence>
<sequence length="452" mass="51672">MKIFILLVYKVFARVLDILNRFFNVPRLRHLREIVDVSAEEMSAENADSSTSLEVSSRNEYCFRPFEMRRIKQKRLIGPKKSKPYARSGHRIVGNDSALYCFGGFNPNMAVVNNDDDETSSLFQELWKYDLIKNEWTLLMDPSNDLPQELASNAMILHEDLLILYGGTGFPFGVNCSNRLYVCKPGSKPNEMTEIAVKGDLPPAQYGQTILYHDGFLYTIGGTEGFDYTCDVYRLNVATKTWECAYACRPDIRDDPPGRYRHEIAFDGERIYIIGGGTSESAFSLSSIPTYHIRRNQWTYTETKPDPNLPRPGVPAARKCHSCVQYQTDHGAEIVVAGGYDGRLYYKDVWKLNLSTFEWRQMQKTNLPYPIFFHDAAASSAGCMYIFGGIKFTYNNNVRTNIVYKTWMTIPKLSEICWEALLHYNPAIVNRTKSSLLEAGIPLKFVQRINET</sequence>
<dbReference type="SUPFAM" id="SSF117281">
    <property type="entry name" value="Kelch motif"/>
    <property type="match status" value="2"/>
</dbReference>
<reference evidence="5 6" key="1">
    <citation type="submission" date="2017-06" db="EMBL/GenBank/DDBJ databases">
        <title>Aedes aegypti genome working group (AGWG) sequencing and assembly.</title>
        <authorList>
            <consortium name="Aedes aegypti Genome Working Group (AGWG)"/>
            <person name="Matthews B.J."/>
        </authorList>
    </citation>
    <scope>NUCLEOTIDE SEQUENCE [LARGE SCALE GENOMIC DNA]</scope>
    <source>
        <strain evidence="5 6">LVP_AGWG</strain>
    </source>
</reference>
<dbReference type="PANTHER" id="PTHR46428">
    <property type="entry name" value="KELCH DOMAIN-CONTAINING PROTEIN 10"/>
    <property type="match status" value="1"/>
</dbReference>
<evidence type="ECO:0000313" key="5">
    <source>
        <dbReference type="EnsemblMetazoa" id="AAEL011952-PA"/>
    </source>
</evidence>
<dbReference type="GO" id="GO:0032874">
    <property type="term" value="P:positive regulation of stress-activated MAPK cascade"/>
    <property type="evidence" value="ECO:0007669"/>
    <property type="project" value="TreeGrafter"/>
</dbReference>
<dbReference type="Pfam" id="PF01344">
    <property type="entry name" value="Kelch_1"/>
    <property type="match status" value="1"/>
</dbReference>
<dbReference type="FunCoup" id="A0A1S4FV12">
    <property type="interactions" value="952"/>
</dbReference>
<comment type="similarity">
    <text evidence="3">Belongs to the KLHDC10 family.</text>
</comment>
<evidence type="ECO:0000256" key="2">
    <source>
        <dbReference type="ARBA" id="ARBA00022737"/>
    </source>
</evidence>
<name>A0A1S4FV12_AEDAE</name>
<protein>
    <recommendedName>
        <fullName evidence="4">Kelch domain-containing protein 10</fullName>
    </recommendedName>
</protein>
<dbReference type="InterPro" id="IPR015915">
    <property type="entry name" value="Kelch-typ_b-propeller"/>
</dbReference>
<keyword evidence="1" id="KW-0880">Kelch repeat</keyword>
<organism evidence="5 6">
    <name type="scientific">Aedes aegypti</name>
    <name type="common">Yellowfever mosquito</name>
    <name type="synonym">Culex aegypti</name>
    <dbReference type="NCBI Taxonomy" id="7159"/>
    <lineage>
        <taxon>Eukaryota</taxon>
        <taxon>Metazoa</taxon>
        <taxon>Ecdysozoa</taxon>
        <taxon>Arthropoda</taxon>
        <taxon>Hexapoda</taxon>
        <taxon>Insecta</taxon>
        <taxon>Pterygota</taxon>
        <taxon>Neoptera</taxon>
        <taxon>Endopterygota</taxon>
        <taxon>Diptera</taxon>
        <taxon>Nematocera</taxon>
        <taxon>Culicoidea</taxon>
        <taxon>Culicidae</taxon>
        <taxon>Culicinae</taxon>
        <taxon>Aedini</taxon>
        <taxon>Aedes</taxon>
        <taxon>Stegomyia</taxon>
    </lineage>
</organism>
<keyword evidence="2" id="KW-0677">Repeat</keyword>
<gene>
    <name evidence="5" type="primary">5575626</name>
</gene>
<dbReference type="AlphaFoldDB" id="A0A1S4FV12"/>
<proteinExistence type="inferred from homology"/>
<evidence type="ECO:0000256" key="4">
    <source>
        <dbReference type="ARBA" id="ARBA00041041"/>
    </source>
</evidence>
<keyword evidence="6" id="KW-1185">Reference proteome</keyword>
<dbReference type="Gene3D" id="2.120.10.80">
    <property type="entry name" value="Kelch-type beta propeller"/>
    <property type="match status" value="2"/>
</dbReference>
<reference evidence="5" key="2">
    <citation type="submission" date="2020-05" db="UniProtKB">
        <authorList>
            <consortium name="EnsemblMetazoa"/>
        </authorList>
    </citation>
    <scope>IDENTIFICATION</scope>
    <source>
        <strain evidence="5">LVP_AGWG</strain>
    </source>
</reference>
<evidence type="ECO:0000256" key="3">
    <source>
        <dbReference type="ARBA" id="ARBA00038487"/>
    </source>
</evidence>
<dbReference type="InterPro" id="IPR052125">
    <property type="entry name" value="KLHDC10"/>
</dbReference>
<dbReference type="InParanoid" id="A0A1S4FV12"/>
<dbReference type="PANTHER" id="PTHR46428:SF1">
    <property type="entry name" value="KELCH DOMAIN-CONTAINING PROTEIN 10"/>
    <property type="match status" value="1"/>
</dbReference>
<dbReference type="InterPro" id="IPR006652">
    <property type="entry name" value="Kelch_1"/>
</dbReference>
<evidence type="ECO:0000256" key="1">
    <source>
        <dbReference type="ARBA" id="ARBA00022441"/>
    </source>
</evidence>
<dbReference type="OrthoDB" id="7676067at2759"/>
<accession>A0A1S4FV12</accession>
<dbReference type="Proteomes" id="UP000008820">
    <property type="component" value="Chromosome 2"/>
</dbReference>